<dbReference type="Pfam" id="PF07690">
    <property type="entry name" value="MFS_1"/>
    <property type="match status" value="1"/>
</dbReference>
<evidence type="ECO:0000313" key="10">
    <source>
        <dbReference type="Proteomes" id="UP001519921"/>
    </source>
</evidence>
<dbReference type="PANTHER" id="PTHR23517:SF14">
    <property type="entry name" value="PUTATIVE-RELATED"/>
    <property type="match status" value="1"/>
</dbReference>
<feature type="transmembrane region" description="Helical" evidence="7">
    <location>
        <begin position="174"/>
        <end position="194"/>
    </location>
</feature>
<feature type="transmembrane region" description="Helical" evidence="7">
    <location>
        <begin position="22"/>
        <end position="45"/>
    </location>
</feature>
<dbReference type="InterPro" id="IPR050171">
    <property type="entry name" value="MFS_Transporters"/>
</dbReference>
<reference evidence="9 10" key="1">
    <citation type="submission" date="2021-07" db="EMBL/GenBank/DDBJ databases">
        <title>Clostridium weizhouense sp. nov., an anaerobic bacterium isolated from activated sludge of Petroleum wastewater.</title>
        <authorList>
            <person name="Li Q."/>
        </authorList>
    </citation>
    <scope>NUCLEOTIDE SEQUENCE [LARGE SCALE GENOMIC DNA]</scope>
    <source>
        <strain evidence="9 10">YB-6</strain>
    </source>
</reference>
<keyword evidence="10" id="KW-1185">Reference proteome</keyword>
<dbReference type="PROSITE" id="PS50850">
    <property type="entry name" value="MFS"/>
    <property type="match status" value="1"/>
</dbReference>
<evidence type="ECO:0000256" key="3">
    <source>
        <dbReference type="ARBA" id="ARBA00022475"/>
    </source>
</evidence>
<evidence type="ECO:0000256" key="7">
    <source>
        <dbReference type="SAM" id="Phobius"/>
    </source>
</evidence>
<evidence type="ECO:0000313" key="9">
    <source>
        <dbReference type="EMBL" id="MBW6410882.1"/>
    </source>
</evidence>
<dbReference type="Gene3D" id="1.20.1250.20">
    <property type="entry name" value="MFS general substrate transporter like domains"/>
    <property type="match status" value="1"/>
</dbReference>
<keyword evidence="5 7" id="KW-1133">Transmembrane helix</keyword>
<feature type="transmembrane region" description="Helical" evidence="7">
    <location>
        <begin position="347"/>
        <end position="366"/>
    </location>
</feature>
<gene>
    <name evidence="9" type="ORF">KYD98_12330</name>
</gene>
<evidence type="ECO:0000256" key="4">
    <source>
        <dbReference type="ARBA" id="ARBA00022692"/>
    </source>
</evidence>
<dbReference type="InterPro" id="IPR011701">
    <property type="entry name" value="MFS"/>
</dbReference>
<feature type="transmembrane region" description="Helical" evidence="7">
    <location>
        <begin position="87"/>
        <end position="106"/>
    </location>
</feature>
<name>A0ABS7AQD3_9CLOT</name>
<feature type="domain" description="Major facilitator superfamily (MFS) profile" evidence="8">
    <location>
        <begin position="21"/>
        <end position="401"/>
    </location>
</feature>
<evidence type="ECO:0000256" key="1">
    <source>
        <dbReference type="ARBA" id="ARBA00004651"/>
    </source>
</evidence>
<feature type="transmembrane region" description="Helical" evidence="7">
    <location>
        <begin position="314"/>
        <end position="335"/>
    </location>
</feature>
<dbReference type="InterPro" id="IPR036259">
    <property type="entry name" value="MFS_trans_sf"/>
</dbReference>
<comment type="subcellular location">
    <subcellularLocation>
        <location evidence="1">Cell membrane</location>
        <topology evidence="1">Multi-pass membrane protein</topology>
    </subcellularLocation>
</comment>
<protein>
    <submittedName>
        <fullName evidence="9">MFS transporter</fullName>
    </submittedName>
</protein>
<keyword evidence="6 7" id="KW-0472">Membrane</keyword>
<feature type="transmembrane region" description="Helical" evidence="7">
    <location>
        <begin position="378"/>
        <end position="395"/>
    </location>
</feature>
<feature type="transmembrane region" description="Helical" evidence="7">
    <location>
        <begin position="286"/>
        <end position="308"/>
    </location>
</feature>
<evidence type="ECO:0000256" key="2">
    <source>
        <dbReference type="ARBA" id="ARBA00022448"/>
    </source>
</evidence>
<proteinExistence type="predicted"/>
<keyword evidence="4 7" id="KW-0812">Transmembrane</keyword>
<comment type="caution">
    <text evidence="9">The sequence shown here is derived from an EMBL/GenBank/DDBJ whole genome shotgun (WGS) entry which is preliminary data.</text>
</comment>
<dbReference type="PANTHER" id="PTHR23517">
    <property type="entry name" value="RESISTANCE PROTEIN MDTM, PUTATIVE-RELATED-RELATED"/>
    <property type="match status" value="1"/>
</dbReference>
<evidence type="ECO:0000259" key="8">
    <source>
        <dbReference type="PROSITE" id="PS50850"/>
    </source>
</evidence>
<dbReference type="EMBL" id="JAHXPT010000010">
    <property type="protein sequence ID" value="MBW6410882.1"/>
    <property type="molecule type" value="Genomic_DNA"/>
</dbReference>
<evidence type="ECO:0000256" key="6">
    <source>
        <dbReference type="ARBA" id="ARBA00023136"/>
    </source>
</evidence>
<accession>A0ABS7AQD3</accession>
<feature type="transmembrane region" description="Helical" evidence="7">
    <location>
        <begin position="215"/>
        <end position="236"/>
    </location>
</feature>
<organism evidence="9 10">
    <name type="scientific">Clostridium weizhouense</name>
    <dbReference type="NCBI Taxonomy" id="2859781"/>
    <lineage>
        <taxon>Bacteria</taxon>
        <taxon>Bacillati</taxon>
        <taxon>Bacillota</taxon>
        <taxon>Clostridia</taxon>
        <taxon>Eubacteriales</taxon>
        <taxon>Clostridiaceae</taxon>
        <taxon>Clostridium</taxon>
    </lineage>
</organism>
<dbReference type="RefSeq" id="WP_219780351.1">
    <property type="nucleotide sequence ID" value="NZ_JAHXPT010000010.1"/>
</dbReference>
<feature type="transmembrane region" description="Helical" evidence="7">
    <location>
        <begin position="256"/>
        <end position="279"/>
    </location>
</feature>
<dbReference type="Proteomes" id="UP001519921">
    <property type="component" value="Unassembled WGS sequence"/>
</dbReference>
<sequence>MKLIDNKIKLILNTYSGLPVEVYILFICKMINCMGAFVYPLLSLILTQKIGFSIEDAGFFVTFTAFFQAPCMLLGGKLVDTIGRKKVLLIFQTLGAFCFIICGFLNPSYTLAKFIMCASCFYSIANPAYDSIIGDITTKENRKASFSLIYMGLNLGFAIGPLVGGLLFKNHLKILFIGDAFTTLISIILIRYFIKETYRKNYTLEKAEHGSIFKVILKRPILISYSLLMLIFQFAYSQWGFAIPIQLETLFGDNGAQYFGFLGSCNGIIVLLFTPLITVLTQKYNLLSIIATGGILYAISFGCCSFISKLSAFFIIVVIMTIGEVFIATNSGTFINNLTPSSHRGRMNSLLPLIYGSGYTLGPTIMGKLINSIGLSDAWLIIGITTCISAILMYFSNYTNKINYKNF</sequence>
<feature type="transmembrane region" description="Helical" evidence="7">
    <location>
        <begin position="148"/>
        <end position="168"/>
    </location>
</feature>
<keyword evidence="3" id="KW-1003">Cell membrane</keyword>
<dbReference type="SUPFAM" id="SSF103473">
    <property type="entry name" value="MFS general substrate transporter"/>
    <property type="match status" value="1"/>
</dbReference>
<keyword evidence="2" id="KW-0813">Transport</keyword>
<evidence type="ECO:0000256" key="5">
    <source>
        <dbReference type="ARBA" id="ARBA00022989"/>
    </source>
</evidence>
<feature type="transmembrane region" description="Helical" evidence="7">
    <location>
        <begin position="57"/>
        <end position="75"/>
    </location>
</feature>
<dbReference type="InterPro" id="IPR020846">
    <property type="entry name" value="MFS_dom"/>
</dbReference>